<dbReference type="CDD" id="cd09276">
    <property type="entry name" value="Rnase_HI_RT_non_LTR"/>
    <property type="match status" value="1"/>
</dbReference>
<dbReference type="SUPFAM" id="SSF53098">
    <property type="entry name" value="Ribonuclease H-like"/>
    <property type="match status" value="1"/>
</dbReference>
<dbReference type="GO" id="GO:0003676">
    <property type="term" value="F:nucleic acid binding"/>
    <property type="evidence" value="ECO:0007669"/>
    <property type="project" value="InterPro"/>
</dbReference>
<sequence>MFGSEILKWEDYETRLDPHNIHPADIISITYDKHKSSGEEIEIYTDGSKINDQVGAAIVVFYYNAEIFNRTIRLSDFATVYQAEVTGIQMALEFMSTIDQWNKINLYTDSLSVLEALNTCKTNQQDILAIKNDILEMSKEKSITLHWIPAHNGIQGNETADSYAKKATTRPNIEKIPKKSFKQLKKCNFQCANTDWQERWASSTTENGRHTEKLMPAVSIHTKKFSHFIVQFLSGLGRFPAYFVRFGRSLNIKCPCGAVGDTLH</sequence>
<dbReference type="EMBL" id="BGPR01004697">
    <property type="protein sequence ID" value="GBN02380.1"/>
    <property type="molecule type" value="Genomic_DNA"/>
</dbReference>
<dbReference type="InterPro" id="IPR036397">
    <property type="entry name" value="RNaseH_sf"/>
</dbReference>
<dbReference type="GO" id="GO:0043137">
    <property type="term" value="P:DNA replication, removal of RNA primer"/>
    <property type="evidence" value="ECO:0007669"/>
    <property type="project" value="TreeGrafter"/>
</dbReference>
<dbReference type="Gene3D" id="3.30.420.10">
    <property type="entry name" value="Ribonuclease H-like superfamily/Ribonuclease H"/>
    <property type="match status" value="1"/>
</dbReference>
<dbReference type="AlphaFoldDB" id="A0A4Y2KKE9"/>
<dbReference type="PANTHER" id="PTHR10642">
    <property type="entry name" value="RIBONUCLEASE H1"/>
    <property type="match status" value="1"/>
</dbReference>
<dbReference type="PANTHER" id="PTHR10642:SF25">
    <property type="entry name" value="RNASE H TYPE-1 DOMAIN-CONTAINING PROTEIN"/>
    <property type="match status" value="1"/>
</dbReference>
<dbReference type="OrthoDB" id="2752996at2759"/>
<name>A0A4Y2KKE9_ARAVE</name>
<dbReference type="Pfam" id="PF00075">
    <property type="entry name" value="RNase_H"/>
    <property type="match status" value="1"/>
</dbReference>
<evidence type="ECO:0000259" key="2">
    <source>
        <dbReference type="PROSITE" id="PS50879"/>
    </source>
</evidence>
<feature type="domain" description="RNase H type-1" evidence="2">
    <location>
        <begin position="37"/>
        <end position="169"/>
    </location>
</feature>
<protein>
    <recommendedName>
        <fullName evidence="2">RNase H type-1 domain-containing protein</fullName>
    </recommendedName>
</protein>
<dbReference type="PROSITE" id="PS50879">
    <property type="entry name" value="RNASE_H_1"/>
    <property type="match status" value="1"/>
</dbReference>
<reference evidence="3 4" key="1">
    <citation type="journal article" date="2019" name="Sci. Rep.">
        <title>Orb-weaving spider Araneus ventricosus genome elucidates the spidroin gene catalogue.</title>
        <authorList>
            <person name="Kono N."/>
            <person name="Nakamura H."/>
            <person name="Ohtoshi R."/>
            <person name="Moran D.A.P."/>
            <person name="Shinohara A."/>
            <person name="Yoshida Y."/>
            <person name="Fujiwara M."/>
            <person name="Mori M."/>
            <person name="Tomita M."/>
            <person name="Arakawa K."/>
        </authorList>
    </citation>
    <scope>NUCLEOTIDE SEQUENCE [LARGE SCALE GENOMIC DNA]</scope>
</reference>
<accession>A0A4Y2KKE9</accession>
<keyword evidence="4" id="KW-1185">Reference proteome</keyword>
<evidence type="ECO:0000313" key="3">
    <source>
        <dbReference type="EMBL" id="GBN02380.1"/>
    </source>
</evidence>
<dbReference type="InterPro" id="IPR002156">
    <property type="entry name" value="RNaseH_domain"/>
</dbReference>
<dbReference type="GO" id="GO:0004523">
    <property type="term" value="F:RNA-DNA hybrid ribonuclease activity"/>
    <property type="evidence" value="ECO:0007669"/>
    <property type="project" value="InterPro"/>
</dbReference>
<dbReference type="InterPro" id="IPR012337">
    <property type="entry name" value="RNaseH-like_sf"/>
</dbReference>
<proteinExistence type="inferred from homology"/>
<comment type="caution">
    <text evidence="3">The sequence shown here is derived from an EMBL/GenBank/DDBJ whole genome shotgun (WGS) entry which is preliminary data.</text>
</comment>
<dbReference type="InterPro" id="IPR050092">
    <property type="entry name" value="RNase_H"/>
</dbReference>
<gene>
    <name evidence="3" type="ORF">AVEN_128641_1</name>
</gene>
<evidence type="ECO:0000256" key="1">
    <source>
        <dbReference type="ARBA" id="ARBA00005300"/>
    </source>
</evidence>
<evidence type="ECO:0000313" key="4">
    <source>
        <dbReference type="Proteomes" id="UP000499080"/>
    </source>
</evidence>
<dbReference type="Proteomes" id="UP000499080">
    <property type="component" value="Unassembled WGS sequence"/>
</dbReference>
<organism evidence="3 4">
    <name type="scientific">Araneus ventricosus</name>
    <name type="common">Orbweaver spider</name>
    <name type="synonym">Epeira ventricosa</name>
    <dbReference type="NCBI Taxonomy" id="182803"/>
    <lineage>
        <taxon>Eukaryota</taxon>
        <taxon>Metazoa</taxon>
        <taxon>Ecdysozoa</taxon>
        <taxon>Arthropoda</taxon>
        <taxon>Chelicerata</taxon>
        <taxon>Arachnida</taxon>
        <taxon>Araneae</taxon>
        <taxon>Araneomorphae</taxon>
        <taxon>Entelegynae</taxon>
        <taxon>Araneoidea</taxon>
        <taxon>Araneidae</taxon>
        <taxon>Araneus</taxon>
    </lineage>
</organism>
<comment type="similarity">
    <text evidence="1">Belongs to the RNase H family.</text>
</comment>